<dbReference type="GO" id="GO:0005085">
    <property type="term" value="F:guanyl-nucleotide exchange factor activity"/>
    <property type="evidence" value="ECO:0007669"/>
    <property type="project" value="TreeGrafter"/>
</dbReference>
<dbReference type="GO" id="GO:0043410">
    <property type="term" value="P:positive regulation of MAPK cascade"/>
    <property type="evidence" value="ECO:0007669"/>
    <property type="project" value="TreeGrafter"/>
</dbReference>
<evidence type="ECO:0000256" key="1">
    <source>
        <dbReference type="ARBA" id="ARBA00022707"/>
    </source>
</evidence>
<organism evidence="3 4">
    <name type="scientific">Eptatretus burgeri</name>
    <name type="common">Inshore hagfish</name>
    <dbReference type="NCBI Taxonomy" id="7764"/>
    <lineage>
        <taxon>Eukaryota</taxon>
        <taxon>Metazoa</taxon>
        <taxon>Chordata</taxon>
        <taxon>Craniata</taxon>
        <taxon>Vertebrata</taxon>
        <taxon>Cyclostomata</taxon>
        <taxon>Myxini</taxon>
        <taxon>Myxiniformes</taxon>
        <taxon>Myxinidae</taxon>
        <taxon>Eptatretinae</taxon>
        <taxon>Eptatretus</taxon>
    </lineage>
</organism>
<keyword evidence="1" id="KW-0519">Myristate</keyword>
<reference evidence="3" key="2">
    <citation type="submission" date="2025-09" db="UniProtKB">
        <authorList>
            <consortium name="Ensembl"/>
        </authorList>
    </citation>
    <scope>IDENTIFICATION</scope>
</reference>
<keyword evidence="4" id="KW-1185">Reference proteome</keyword>
<dbReference type="GO" id="GO:0071230">
    <property type="term" value="P:cellular response to amino acid stimulus"/>
    <property type="evidence" value="ECO:0007669"/>
    <property type="project" value="TreeGrafter"/>
</dbReference>
<dbReference type="Ensembl" id="ENSEBUT00000025016.1">
    <property type="protein sequence ID" value="ENSEBUP00000024440.1"/>
    <property type="gene ID" value="ENSEBUG00000015072.1"/>
</dbReference>
<dbReference type="PANTHER" id="PTHR13401:SF2">
    <property type="entry name" value="RAGULATOR COMPLEX PROTEIN LAMTOR1"/>
    <property type="match status" value="1"/>
</dbReference>
<sequence length="146" mass="16175">MLHEEEASLIAAHIGGCCVPSMYFFSFVSRSNTKYNYSLKNFLFVFIPGMLVHSNIIDVCAVESQGVEQHEYMDRARQYRLLQLTIGLFRPSLPALTSQPLQVLGSRPVPLADIQLVCRIASLAAQARAQLCVASSDELVVPFARA</sequence>
<accession>A0A8C4R5K1</accession>
<dbReference type="AlphaFoldDB" id="A0A8C4R5K1"/>
<dbReference type="GO" id="GO:0005765">
    <property type="term" value="C:lysosomal membrane"/>
    <property type="evidence" value="ECO:0007669"/>
    <property type="project" value="TreeGrafter"/>
</dbReference>
<name>A0A8C4R5K1_EPTBU</name>
<evidence type="ECO:0000313" key="3">
    <source>
        <dbReference type="Ensembl" id="ENSEBUP00000024440.1"/>
    </source>
</evidence>
<dbReference type="GO" id="GO:0001919">
    <property type="term" value="P:regulation of receptor recycling"/>
    <property type="evidence" value="ECO:0007669"/>
    <property type="project" value="TreeGrafter"/>
</dbReference>
<dbReference type="PANTHER" id="PTHR13401">
    <property type="entry name" value="RAGULATOR COMPLEX PROTEIN LAMTOR1"/>
    <property type="match status" value="1"/>
</dbReference>
<reference evidence="3" key="1">
    <citation type="submission" date="2025-08" db="UniProtKB">
        <authorList>
            <consortium name="Ensembl"/>
        </authorList>
    </citation>
    <scope>IDENTIFICATION</scope>
</reference>
<evidence type="ECO:0000313" key="4">
    <source>
        <dbReference type="Proteomes" id="UP000694388"/>
    </source>
</evidence>
<dbReference type="Proteomes" id="UP000694388">
    <property type="component" value="Unplaced"/>
</dbReference>
<keyword evidence="2" id="KW-0449">Lipoprotein</keyword>
<dbReference type="GO" id="GO:0071986">
    <property type="term" value="C:Ragulator complex"/>
    <property type="evidence" value="ECO:0007669"/>
    <property type="project" value="TreeGrafter"/>
</dbReference>
<evidence type="ECO:0000256" key="2">
    <source>
        <dbReference type="ARBA" id="ARBA00023288"/>
    </source>
</evidence>
<dbReference type="GO" id="GO:0060090">
    <property type="term" value="F:molecular adaptor activity"/>
    <property type="evidence" value="ECO:0007669"/>
    <property type="project" value="TreeGrafter"/>
</dbReference>
<dbReference type="GeneTree" id="ENSGT00390000016789"/>
<proteinExistence type="predicted"/>
<protein>
    <submittedName>
        <fullName evidence="3">Late endosomal/lysosomal adaptor, MAPK and MTOR activator 1</fullName>
    </submittedName>
</protein>